<dbReference type="InterPro" id="IPR029526">
    <property type="entry name" value="PGBD"/>
</dbReference>
<dbReference type="Proteomes" id="UP001162480">
    <property type="component" value="Chromosome 10"/>
</dbReference>
<organism evidence="2 3">
    <name type="scientific">Octopus vulgaris</name>
    <name type="common">Common octopus</name>
    <dbReference type="NCBI Taxonomy" id="6645"/>
    <lineage>
        <taxon>Eukaryota</taxon>
        <taxon>Metazoa</taxon>
        <taxon>Spiralia</taxon>
        <taxon>Lophotrochozoa</taxon>
        <taxon>Mollusca</taxon>
        <taxon>Cephalopoda</taxon>
        <taxon>Coleoidea</taxon>
        <taxon>Octopodiformes</taxon>
        <taxon>Octopoda</taxon>
        <taxon>Incirrata</taxon>
        <taxon>Octopodidae</taxon>
        <taxon>Octopus</taxon>
    </lineage>
</organism>
<dbReference type="AlphaFoldDB" id="A0AA36BA64"/>
<accession>A0AA36BA64</accession>
<evidence type="ECO:0000313" key="3">
    <source>
        <dbReference type="Proteomes" id="UP001162480"/>
    </source>
</evidence>
<protein>
    <recommendedName>
        <fullName evidence="1">PiggyBac transposable element-derived protein domain-containing protein</fullName>
    </recommendedName>
</protein>
<reference evidence="2" key="1">
    <citation type="submission" date="2023-08" db="EMBL/GenBank/DDBJ databases">
        <authorList>
            <person name="Alioto T."/>
            <person name="Alioto T."/>
            <person name="Gomez Garrido J."/>
        </authorList>
    </citation>
    <scope>NUCLEOTIDE SEQUENCE</scope>
</reference>
<name>A0AA36BA64_OCTVU</name>
<dbReference type="Pfam" id="PF13843">
    <property type="entry name" value="DDE_Tnp_1_7"/>
    <property type="match status" value="1"/>
</dbReference>
<gene>
    <name evidence="2" type="ORF">OCTVUL_1B007854</name>
</gene>
<sequence>MPRCENLSEDQISKWLLELNEEWEEDSSDSYYCSEDCGLTRKLLSKNTRSAGANRKSKVEPPSAFTNGKEREINSIIFGFQMASMVLCYCPKKNYALTHMSTMYSQPSIDSKSAEKKPEVNRRYNKRKGGVDTVDKMRDCIQISPVRFDKDKPYYDDINTLVIFYA</sequence>
<feature type="domain" description="PiggyBac transposable element-derived protein" evidence="1">
    <location>
        <begin position="29"/>
        <end position="144"/>
    </location>
</feature>
<keyword evidence="3" id="KW-1185">Reference proteome</keyword>
<dbReference type="EMBL" id="OX597823">
    <property type="protein sequence ID" value="CAI9729572.1"/>
    <property type="molecule type" value="Genomic_DNA"/>
</dbReference>
<evidence type="ECO:0000313" key="2">
    <source>
        <dbReference type="EMBL" id="CAI9729572.1"/>
    </source>
</evidence>
<proteinExistence type="predicted"/>
<evidence type="ECO:0000259" key="1">
    <source>
        <dbReference type="Pfam" id="PF13843"/>
    </source>
</evidence>